<dbReference type="NCBIfam" id="TIGR00185">
    <property type="entry name" value="tRNA_yibK_trmL"/>
    <property type="match status" value="1"/>
</dbReference>
<dbReference type="PANTHER" id="PTHR42971:SF1">
    <property type="entry name" value="TRNA (CYTIDINE(34)-2'-O)-METHYLTRANSFERASE"/>
    <property type="match status" value="1"/>
</dbReference>
<dbReference type="HAMAP" id="MF_01885">
    <property type="entry name" value="tRNA_methyltr_TrmL"/>
    <property type="match status" value="1"/>
</dbReference>
<evidence type="ECO:0000259" key="8">
    <source>
        <dbReference type="Pfam" id="PF00588"/>
    </source>
</evidence>
<dbReference type="FunFam" id="3.40.1280.10:FF:000002">
    <property type="entry name" value="Peptidylprolyl isomerase"/>
    <property type="match status" value="1"/>
</dbReference>
<dbReference type="CDD" id="cd18094">
    <property type="entry name" value="SpoU-like_TrmL"/>
    <property type="match status" value="1"/>
</dbReference>
<proteinExistence type="inferred from homology"/>
<feature type="domain" description="tRNA/rRNA methyltransferase SpoU type" evidence="8">
    <location>
        <begin position="3"/>
        <end position="142"/>
    </location>
</feature>
<dbReference type="Pfam" id="PF00588">
    <property type="entry name" value="SpoU_methylase"/>
    <property type="match status" value="1"/>
</dbReference>
<dbReference type="SUPFAM" id="SSF75217">
    <property type="entry name" value="alpha/beta knot"/>
    <property type="match status" value="1"/>
</dbReference>
<evidence type="ECO:0000256" key="7">
    <source>
        <dbReference type="PIRSR" id="PIRSR029256-1"/>
    </source>
</evidence>
<evidence type="ECO:0000256" key="4">
    <source>
        <dbReference type="ARBA" id="ARBA00022691"/>
    </source>
</evidence>
<feature type="binding site" evidence="6 7">
    <location>
        <position position="130"/>
    </location>
    <ligand>
        <name>S-adenosyl-L-methionine</name>
        <dbReference type="ChEBI" id="CHEBI:59789"/>
    </ligand>
</feature>
<comment type="caution">
    <text evidence="9">The sequence shown here is derived from an EMBL/GenBank/DDBJ whole genome shotgun (WGS) entry which is preliminary data.</text>
</comment>
<dbReference type="GO" id="GO:0042802">
    <property type="term" value="F:identical protein binding"/>
    <property type="evidence" value="ECO:0007669"/>
    <property type="project" value="UniProtKB-ARBA"/>
</dbReference>
<dbReference type="GO" id="GO:0005737">
    <property type="term" value="C:cytoplasm"/>
    <property type="evidence" value="ECO:0007669"/>
    <property type="project" value="UniProtKB-SubCell"/>
</dbReference>
<dbReference type="OrthoDB" id="9789043at2"/>
<comment type="similarity">
    <text evidence="6">Belongs to the class IV-like SAM-binding methyltransferase superfamily. RNA methyltransferase TrmH family. TrmL subfamily.</text>
</comment>
<dbReference type="EMBL" id="PVXM01000062">
    <property type="protein sequence ID" value="PRR68622.1"/>
    <property type="molecule type" value="Genomic_DNA"/>
</dbReference>
<dbReference type="PIRSF" id="PIRSF029256">
    <property type="entry name" value="SpoU_TrmH_prd"/>
    <property type="match status" value="1"/>
</dbReference>
<name>A0A2T0AJT8_9FIRM</name>
<keyword evidence="10" id="KW-1185">Reference proteome</keyword>
<comment type="function">
    <text evidence="6">Could methylate the ribose at the nucleotide 34 wobble position in tRNA.</text>
</comment>
<organism evidence="9 10">
    <name type="scientific">Neomoorella humiferrea</name>
    <dbReference type="NCBI Taxonomy" id="676965"/>
    <lineage>
        <taxon>Bacteria</taxon>
        <taxon>Bacillati</taxon>
        <taxon>Bacillota</taxon>
        <taxon>Clostridia</taxon>
        <taxon>Neomoorellales</taxon>
        <taxon>Neomoorellaceae</taxon>
        <taxon>Neomoorella</taxon>
    </lineage>
</organism>
<comment type="subcellular location">
    <subcellularLocation>
        <location evidence="6">Cytoplasm</location>
    </subcellularLocation>
</comment>
<comment type="catalytic activity">
    <reaction evidence="6">
        <text>cytidine(34) in tRNA + S-adenosyl-L-methionine = 2'-O-methylcytidine(34) in tRNA + S-adenosyl-L-homocysteine + H(+)</text>
        <dbReference type="Rhea" id="RHEA:43084"/>
        <dbReference type="Rhea" id="RHEA-COMP:10331"/>
        <dbReference type="Rhea" id="RHEA-COMP:10332"/>
        <dbReference type="ChEBI" id="CHEBI:15378"/>
        <dbReference type="ChEBI" id="CHEBI:57856"/>
        <dbReference type="ChEBI" id="CHEBI:59789"/>
        <dbReference type="ChEBI" id="CHEBI:74495"/>
        <dbReference type="ChEBI" id="CHEBI:82748"/>
        <dbReference type="EC" id="2.1.1.207"/>
    </reaction>
</comment>
<evidence type="ECO:0000256" key="3">
    <source>
        <dbReference type="ARBA" id="ARBA00022679"/>
    </source>
</evidence>
<keyword evidence="5 6" id="KW-0819">tRNA processing</keyword>
<evidence type="ECO:0000256" key="1">
    <source>
        <dbReference type="ARBA" id="ARBA00022490"/>
    </source>
</evidence>
<dbReference type="EC" id="2.1.1.207" evidence="6"/>
<feature type="binding site" evidence="6 7">
    <location>
        <position position="101"/>
    </location>
    <ligand>
        <name>S-adenosyl-L-methionine</name>
        <dbReference type="ChEBI" id="CHEBI:59789"/>
    </ligand>
</feature>
<dbReference type="GO" id="GO:0141098">
    <property type="term" value="F:tRNA (cytidine(34)-2'-O)-methyltransferase activity"/>
    <property type="evidence" value="ECO:0007669"/>
    <property type="project" value="RHEA"/>
</dbReference>
<dbReference type="GO" id="GO:0141102">
    <property type="term" value="F:tRNA (5-carboxymethylaminomethyluridine(34)-2'-O)-methyltransferase activity"/>
    <property type="evidence" value="ECO:0007669"/>
    <property type="project" value="RHEA"/>
</dbReference>
<feature type="binding site" evidence="6 7">
    <location>
        <position position="122"/>
    </location>
    <ligand>
        <name>S-adenosyl-L-methionine</name>
        <dbReference type="ChEBI" id="CHEBI:59789"/>
    </ligand>
</feature>
<dbReference type="AlphaFoldDB" id="A0A2T0AJT8"/>
<dbReference type="InterPro" id="IPR029028">
    <property type="entry name" value="Alpha/beta_knot_MTases"/>
</dbReference>
<sequence>MPLHVVLYQPEIPQNTGNIARTCAATGAILHLIHPLGFRLDERHLKRAGLDYWQEVTIREHNSWQDFLAAYPEASCYYLSTKGRRHYTEAAYCPGDFLVFGPETRGLPPSILEPAGERVLRIPMRPGLRSLNLANTVALVLYEALRQLAFPGLV</sequence>
<reference evidence="9 10" key="1">
    <citation type="submission" date="2018-03" db="EMBL/GenBank/DDBJ databases">
        <title>Genome sequence of Moorella humiferrea DSM 23265.</title>
        <authorList>
            <person name="Poehlein A."/>
            <person name="Daniel R."/>
        </authorList>
    </citation>
    <scope>NUCLEOTIDE SEQUENCE [LARGE SCALE GENOMIC DNA]</scope>
    <source>
        <strain evidence="9 10">DSM 23265</strain>
    </source>
</reference>
<protein>
    <recommendedName>
        <fullName evidence="6">Putative tRNA (cytidine(34)-2'-O)-methyltransferase</fullName>
        <ecNumber evidence="6">2.1.1.207</ecNumber>
    </recommendedName>
    <alternativeName>
        <fullName evidence="6">tRNA (cytidine/uridine-2'-O-)-methyltransferase</fullName>
    </alternativeName>
</protein>
<evidence type="ECO:0000256" key="2">
    <source>
        <dbReference type="ARBA" id="ARBA00022603"/>
    </source>
</evidence>
<dbReference type="InterPro" id="IPR001537">
    <property type="entry name" value="SpoU_MeTrfase"/>
</dbReference>
<dbReference type="Gene3D" id="3.40.1280.10">
    <property type="match status" value="1"/>
</dbReference>
<keyword evidence="3 6" id="KW-0808">Transferase</keyword>
<evidence type="ECO:0000313" key="9">
    <source>
        <dbReference type="EMBL" id="PRR68622.1"/>
    </source>
</evidence>
<dbReference type="GO" id="GO:0002130">
    <property type="term" value="P:wobble position ribose methylation"/>
    <property type="evidence" value="ECO:0007669"/>
    <property type="project" value="TreeGrafter"/>
</dbReference>
<dbReference type="InterPro" id="IPR029026">
    <property type="entry name" value="tRNA_m1G_MTases_N"/>
</dbReference>
<evidence type="ECO:0000256" key="5">
    <source>
        <dbReference type="ARBA" id="ARBA00022694"/>
    </source>
</evidence>
<keyword evidence="4 6" id="KW-0949">S-adenosyl-L-methionine</keyword>
<keyword evidence="2 6" id="KW-0489">Methyltransferase</keyword>
<accession>A0A2T0AJT8</accession>
<evidence type="ECO:0000313" key="10">
    <source>
        <dbReference type="Proteomes" id="UP000238415"/>
    </source>
</evidence>
<dbReference type="GO" id="GO:0003723">
    <property type="term" value="F:RNA binding"/>
    <property type="evidence" value="ECO:0007669"/>
    <property type="project" value="InterPro"/>
</dbReference>
<dbReference type="RefSeq" id="WP_106006621.1">
    <property type="nucleotide sequence ID" value="NZ_CP136418.1"/>
</dbReference>
<comment type="catalytic activity">
    <reaction evidence="6">
        <text>5-carboxymethylaminomethyluridine(34) in tRNA(Leu) + S-adenosyl-L-methionine = 5-carboxymethylaminomethyl-2'-O-methyluridine(34) in tRNA(Leu) + S-adenosyl-L-homocysteine + H(+)</text>
        <dbReference type="Rhea" id="RHEA:43088"/>
        <dbReference type="Rhea" id="RHEA-COMP:10333"/>
        <dbReference type="Rhea" id="RHEA-COMP:10334"/>
        <dbReference type="ChEBI" id="CHEBI:15378"/>
        <dbReference type="ChEBI" id="CHEBI:57856"/>
        <dbReference type="ChEBI" id="CHEBI:59789"/>
        <dbReference type="ChEBI" id="CHEBI:74508"/>
        <dbReference type="ChEBI" id="CHEBI:74511"/>
        <dbReference type="EC" id="2.1.1.207"/>
    </reaction>
</comment>
<dbReference type="PANTHER" id="PTHR42971">
    <property type="entry name" value="TRNA (CYTIDINE(34)-2'-O)-METHYLTRANSFERASE"/>
    <property type="match status" value="1"/>
</dbReference>
<dbReference type="InterPro" id="IPR016914">
    <property type="entry name" value="TrmL"/>
</dbReference>
<evidence type="ECO:0000256" key="6">
    <source>
        <dbReference type="HAMAP-Rule" id="MF_01885"/>
    </source>
</evidence>
<feature type="binding site" evidence="6 7">
    <location>
        <position position="79"/>
    </location>
    <ligand>
        <name>S-adenosyl-L-methionine</name>
        <dbReference type="ChEBI" id="CHEBI:59789"/>
    </ligand>
</feature>
<gene>
    <name evidence="9" type="primary">trmL</name>
    <name evidence="9" type="ORF">MOHU_27170</name>
</gene>
<keyword evidence="1 6" id="KW-0963">Cytoplasm</keyword>
<dbReference type="Proteomes" id="UP000238415">
    <property type="component" value="Unassembled WGS sequence"/>
</dbReference>